<dbReference type="OMA" id="RNITRGC"/>
<evidence type="ECO:0008006" key="3">
    <source>
        <dbReference type="Google" id="ProtNLM"/>
    </source>
</evidence>
<dbReference type="OrthoDB" id="2748701at2759"/>
<evidence type="ECO:0000313" key="1">
    <source>
        <dbReference type="EMBL" id="SJK96923.1"/>
    </source>
</evidence>
<dbReference type="Proteomes" id="UP000219338">
    <property type="component" value="Unassembled WGS sequence"/>
</dbReference>
<organism evidence="1 2">
    <name type="scientific">Armillaria ostoyae</name>
    <name type="common">Armillaria root rot fungus</name>
    <dbReference type="NCBI Taxonomy" id="47428"/>
    <lineage>
        <taxon>Eukaryota</taxon>
        <taxon>Fungi</taxon>
        <taxon>Dikarya</taxon>
        <taxon>Basidiomycota</taxon>
        <taxon>Agaricomycotina</taxon>
        <taxon>Agaricomycetes</taxon>
        <taxon>Agaricomycetidae</taxon>
        <taxon>Agaricales</taxon>
        <taxon>Marasmiineae</taxon>
        <taxon>Physalacriaceae</taxon>
        <taxon>Armillaria</taxon>
    </lineage>
</organism>
<gene>
    <name evidence="1" type="ORF">ARMOST_00172</name>
</gene>
<dbReference type="EMBL" id="FUEG01000001">
    <property type="protein sequence ID" value="SJK96923.1"/>
    <property type="molecule type" value="Genomic_DNA"/>
</dbReference>
<evidence type="ECO:0000313" key="2">
    <source>
        <dbReference type="Proteomes" id="UP000219338"/>
    </source>
</evidence>
<reference evidence="2" key="1">
    <citation type="journal article" date="2017" name="Nat. Ecol. Evol.">
        <title>Genome expansion and lineage-specific genetic innovations in the forest pathogenic fungi Armillaria.</title>
        <authorList>
            <person name="Sipos G."/>
            <person name="Prasanna A.N."/>
            <person name="Walter M.C."/>
            <person name="O'Connor E."/>
            <person name="Balint B."/>
            <person name="Krizsan K."/>
            <person name="Kiss B."/>
            <person name="Hess J."/>
            <person name="Varga T."/>
            <person name="Slot J."/>
            <person name="Riley R."/>
            <person name="Boka B."/>
            <person name="Rigling D."/>
            <person name="Barry K."/>
            <person name="Lee J."/>
            <person name="Mihaltcheva S."/>
            <person name="LaButti K."/>
            <person name="Lipzen A."/>
            <person name="Waldron R."/>
            <person name="Moloney N.M."/>
            <person name="Sperisen C."/>
            <person name="Kredics L."/>
            <person name="Vagvoelgyi C."/>
            <person name="Patrignani A."/>
            <person name="Fitzpatrick D."/>
            <person name="Nagy I."/>
            <person name="Doyle S."/>
            <person name="Anderson J.B."/>
            <person name="Grigoriev I.V."/>
            <person name="Gueldener U."/>
            <person name="Muensterkoetter M."/>
            <person name="Nagy L.G."/>
        </authorList>
    </citation>
    <scope>NUCLEOTIDE SEQUENCE [LARGE SCALE GENOMIC DNA]</scope>
    <source>
        <strain evidence="2">C18/9</strain>
    </source>
</reference>
<proteinExistence type="predicted"/>
<name>A0A284QKE6_ARMOS</name>
<sequence>MDTFPCEIWIHIFEFSCTDGGQTGRSISLVSKLARDLVQPLRLNSLCVTSARQIIGLREYLERLSVDERSVYHLFIASTYPGTDTRIHPTQIYDSMTRILRLVSRTLVTLTTHLLFISNPILPQGLHFPHLEELTLYGHFNTFTDREAIPSLQRLHISALSGGEMLVRNITRGCPFLTHLYVLERGLSLSEVEKSLGVVPESTPATPSRFQLPRTIKKILVETDLTHLRQGHTVSPSDGVSVNTHRVLSDKIAQAETVSILTGVEVRLVARGEGKWGSIASALQDRRERFEFGMEGRWDAVLEM</sequence>
<dbReference type="STRING" id="47428.A0A284QKE6"/>
<keyword evidence="2" id="KW-1185">Reference proteome</keyword>
<accession>A0A284QKE6</accession>
<dbReference type="AlphaFoldDB" id="A0A284QKE6"/>
<protein>
    <recommendedName>
        <fullName evidence="3">F-box domain-containing protein</fullName>
    </recommendedName>
</protein>